<sequence>MPGRTRPIEKFAEAVTKCSAEASIYGKCIAADYNGVYKDKCLTEFMKLKDCFTAAAKRR</sequence>
<dbReference type="PANTHER" id="PTHR34561">
    <property type="entry name" value="NADH DEHYDROGENASE [UBIQUINONE] 1 ALPHA SUBCOMPLEX ASSEMBLY FACTOR 8"/>
    <property type="match status" value="1"/>
</dbReference>
<dbReference type="InterPro" id="IPR034595">
    <property type="entry name" value="NDUFAF8"/>
</dbReference>
<proteinExistence type="predicted"/>
<accession>A0ABR4BFS6</accession>
<keyword evidence="2" id="KW-1185">Reference proteome</keyword>
<organism evidence="1 2">
    <name type="scientific">Lepraria finkii</name>
    <dbReference type="NCBI Taxonomy" id="1340010"/>
    <lineage>
        <taxon>Eukaryota</taxon>
        <taxon>Fungi</taxon>
        <taxon>Dikarya</taxon>
        <taxon>Ascomycota</taxon>
        <taxon>Pezizomycotina</taxon>
        <taxon>Lecanoromycetes</taxon>
        <taxon>OSLEUM clade</taxon>
        <taxon>Lecanoromycetidae</taxon>
        <taxon>Lecanorales</taxon>
        <taxon>Lecanorineae</taxon>
        <taxon>Stereocaulaceae</taxon>
        <taxon>Lepraria</taxon>
    </lineage>
</organism>
<dbReference type="EMBL" id="JBHFEH010000008">
    <property type="protein sequence ID" value="KAL2056388.1"/>
    <property type="molecule type" value="Genomic_DNA"/>
</dbReference>
<name>A0ABR4BFS6_9LECA</name>
<dbReference type="PANTHER" id="PTHR34561:SF1">
    <property type="entry name" value="NADH DEHYDROGENASE [UBIQUINONE] 1 ALPHA SUBCOMPLEX ASSEMBLY FACTOR 8"/>
    <property type="match status" value="1"/>
</dbReference>
<comment type="caution">
    <text evidence="1">The sequence shown here is derived from an EMBL/GenBank/DDBJ whole genome shotgun (WGS) entry which is preliminary data.</text>
</comment>
<evidence type="ECO:0000313" key="1">
    <source>
        <dbReference type="EMBL" id="KAL2056388.1"/>
    </source>
</evidence>
<evidence type="ECO:0000313" key="2">
    <source>
        <dbReference type="Proteomes" id="UP001590951"/>
    </source>
</evidence>
<dbReference type="Proteomes" id="UP001590951">
    <property type="component" value="Unassembled WGS sequence"/>
</dbReference>
<gene>
    <name evidence="1" type="ORF">ABVK25_003411</name>
</gene>
<reference evidence="1 2" key="1">
    <citation type="submission" date="2024-09" db="EMBL/GenBank/DDBJ databases">
        <title>Rethinking Asexuality: The Enigmatic Case of Functional Sexual Genes in Lepraria (Stereocaulaceae).</title>
        <authorList>
            <person name="Doellman M."/>
            <person name="Sun Y."/>
            <person name="Barcenas-Pena A."/>
            <person name="Lumbsch H.T."/>
            <person name="Grewe F."/>
        </authorList>
    </citation>
    <scope>NUCLEOTIDE SEQUENCE [LARGE SCALE GENOMIC DNA]</scope>
    <source>
        <strain evidence="1 2">Grewe 0041</strain>
    </source>
</reference>
<protein>
    <submittedName>
        <fullName evidence="1">Uncharacterized protein</fullName>
    </submittedName>
</protein>